<comment type="caution">
    <text evidence="1">The sequence shown here is derived from an EMBL/GenBank/DDBJ whole genome shotgun (WGS) entry which is preliminary data.</text>
</comment>
<evidence type="ECO:0000313" key="1">
    <source>
        <dbReference type="EMBL" id="GAI60321.1"/>
    </source>
</evidence>
<organism evidence="1">
    <name type="scientific">marine sediment metagenome</name>
    <dbReference type="NCBI Taxonomy" id="412755"/>
    <lineage>
        <taxon>unclassified sequences</taxon>
        <taxon>metagenomes</taxon>
        <taxon>ecological metagenomes</taxon>
    </lineage>
</organism>
<name>X1QZQ0_9ZZZZ</name>
<sequence>ELHGTTYWGDVHFEDVECPLCRRKFKKGDKVILMVNVVEEKYISAYPVHLKCSEG</sequence>
<dbReference type="AlphaFoldDB" id="X1QZQ0"/>
<reference evidence="1" key="1">
    <citation type="journal article" date="2014" name="Front. Microbiol.">
        <title>High frequency of phylogenetically diverse reductive dehalogenase-homologous genes in deep subseafloor sedimentary metagenomes.</title>
        <authorList>
            <person name="Kawai M."/>
            <person name="Futagami T."/>
            <person name="Toyoda A."/>
            <person name="Takaki Y."/>
            <person name="Nishi S."/>
            <person name="Hori S."/>
            <person name="Arai W."/>
            <person name="Tsubouchi T."/>
            <person name="Morono Y."/>
            <person name="Uchiyama I."/>
            <person name="Ito T."/>
            <person name="Fujiyama A."/>
            <person name="Inagaki F."/>
            <person name="Takami H."/>
        </authorList>
    </citation>
    <scope>NUCLEOTIDE SEQUENCE</scope>
    <source>
        <strain evidence="1">Expedition CK06-06</strain>
    </source>
</reference>
<protein>
    <submittedName>
        <fullName evidence="1">Uncharacterized protein</fullName>
    </submittedName>
</protein>
<accession>X1QZQ0</accession>
<proteinExistence type="predicted"/>
<feature type="non-terminal residue" evidence="1">
    <location>
        <position position="1"/>
    </location>
</feature>
<dbReference type="EMBL" id="BARW01001482">
    <property type="protein sequence ID" value="GAI60321.1"/>
    <property type="molecule type" value="Genomic_DNA"/>
</dbReference>
<gene>
    <name evidence="1" type="ORF">S12H4_04700</name>
</gene>